<dbReference type="Proteomes" id="UP000030764">
    <property type="component" value="Unassembled WGS sequence"/>
</dbReference>
<name>A0A085MLT8_9BILA</name>
<evidence type="ECO:0000313" key="1">
    <source>
        <dbReference type="EMBL" id="KFD58184.1"/>
    </source>
</evidence>
<accession>A0A085MLT8</accession>
<keyword evidence="2" id="KW-1185">Reference proteome</keyword>
<protein>
    <submittedName>
        <fullName evidence="1">Uncharacterized protein</fullName>
    </submittedName>
</protein>
<sequence>MPLEMWLECVCSQKFSSAVARRETQTGDPDQLTVEGTPKQDIQQLTKAFATVSADMSTTGIASGHRVNWLMHMSRQR</sequence>
<evidence type="ECO:0000313" key="2">
    <source>
        <dbReference type="Proteomes" id="UP000030764"/>
    </source>
</evidence>
<gene>
    <name evidence="1" type="ORF">M513_00947</name>
</gene>
<dbReference type="AlphaFoldDB" id="A0A085MLT8"/>
<organism evidence="1 2">
    <name type="scientific">Trichuris suis</name>
    <name type="common">pig whipworm</name>
    <dbReference type="NCBI Taxonomy" id="68888"/>
    <lineage>
        <taxon>Eukaryota</taxon>
        <taxon>Metazoa</taxon>
        <taxon>Ecdysozoa</taxon>
        <taxon>Nematoda</taxon>
        <taxon>Enoplea</taxon>
        <taxon>Dorylaimia</taxon>
        <taxon>Trichinellida</taxon>
        <taxon>Trichuridae</taxon>
        <taxon>Trichuris</taxon>
    </lineage>
</organism>
<reference evidence="1 2" key="1">
    <citation type="journal article" date="2014" name="Nat. Genet.">
        <title>Genome and transcriptome of the porcine whipworm Trichuris suis.</title>
        <authorList>
            <person name="Jex A.R."/>
            <person name="Nejsum P."/>
            <person name="Schwarz E.M."/>
            <person name="Hu L."/>
            <person name="Young N.D."/>
            <person name="Hall R.S."/>
            <person name="Korhonen P.K."/>
            <person name="Liao S."/>
            <person name="Thamsborg S."/>
            <person name="Xia J."/>
            <person name="Xu P."/>
            <person name="Wang S."/>
            <person name="Scheerlinck J.P."/>
            <person name="Hofmann A."/>
            <person name="Sternberg P.W."/>
            <person name="Wang J."/>
            <person name="Gasser R.B."/>
        </authorList>
    </citation>
    <scope>NUCLEOTIDE SEQUENCE [LARGE SCALE GENOMIC DNA]</scope>
    <source>
        <strain evidence="1">DCEP-RM93M</strain>
    </source>
</reference>
<dbReference type="EMBL" id="KL363185">
    <property type="protein sequence ID" value="KFD58184.1"/>
    <property type="molecule type" value="Genomic_DNA"/>
</dbReference>
<proteinExistence type="predicted"/>